<evidence type="ECO:0000313" key="4">
    <source>
        <dbReference type="Proteomes" id="UP001165122"/>
    </source>
</evidence>
<keyword evidence="1" id="KW-0472">Membrane</keyword>
<accession>A0A9W7FJE3</accession>
<reference evidence="4" key="1">
    <citation type="journal article" date="2023" name="Commun. Biol.">
        <title>Genome analysis of Parmales, the sister group of diatoms, reveals the evolutionary specialization of diatoms from phago-mixotrophs to photoautotrophs.</title>
        <authorList>
            <person name="Ban H."/>
            <person name="Sato S."/>
            <person name="Yoshikawa S."/>
            <person name="Yamada K."/>
            <person name="Nakamura Y."/>
            <person name="Ichinomiya M."/>
            <person name="Sato N."/>
            <person name="Blanc-Mathieu R."/>
            <person name="Endo H."/>
            <person name="Kuwata A."/>
            <person name="Ogata H."/>
        </authorList>
    </citation>
    <scope>NUCLEOTIDE SEQUENCE [LARGE SCALE GENOMIC DNA]</scope>
    <source>
        <strain evidence="4">NIES 3700</strain>
    </source>
</reference>
<feature type="signal peptide" evidence="2">
    <location>
        <begin position="1"/>
        <end position="20"/>
    </location>
</feature>
<evidence type="ECO:0000313" key="3">
    <source>
        <dbReference type="EMBL" id="GMI13156.1"/>
    </source>
</evidence>
<feature type="transmembrane region" description="Helical" evidence="1">
    <location>
        <begin position="56"/>
        <end position="73"/>
    </location>
</feature>
<keyword evidence="4" id="KW-1185">Reference proteome</keyword>
<feature type="transmembrane region" description="Helical" evidence="1">
    <location>
        <begin position="79"/>
        <end position="103"/>
    </location>
</feature>
<keyword evidence="1" id="KW-1133">Transmembrane helix</keyword>
<organism evidence="3 4">
    <name type="scientific">Triparma laevis f. longispina</name>
    <dbReference type="NCBI Taxonomy" id="1714387"/>
    <lineage>
        <taxon>Eukaryota</taxon>
        <taxon>Sar</taxon>
        <taxon>Stramenopiles</taxon>
        <taxon>Ochrophyta</taxon>
        <taxon>Bolidophyceae</taxon>
        <taxon>Parmales</taxon>
        <taxon>Triparmaceae</taxon>
        <taxon>Triparma</taxon>
    </lineage>
</organism>
<feature type="chain" id="PRO_5040852603" evidence="2">
    <location>
        <begin position="21"/>
        <end position="159"/>
    </location>
</feature>
<evidence type="ECO:0000256" key="1">
    <source>
        <dbReference type="SAM" id="Phobius"/>
    </source>
</evidence>
<name>A0A9W7FJE3_9STRA</name>
<proteinExistence type="predicted"/>
<dbReference type="EMBL" id="BRXW01000187">
    <property type="protein sequence ID" value="GMI13156.1"/>
    <property type="molecule type" value="Genomic_DNA"/>
</dbReference>
<keyword evidence="1" id="KW-0812">Transmembrane</keyword>
<gene>
    <name evidence="3" type="ORF">TrLO_g9196</name>
</gene>
<dbReference type="AlphaFoldDB" id="A0A9W7FJE3"/>
<sequence length="159" mass="17946">MFLLTLILPVLLVNSFVTQADDAAISKLKDFWAITLLPLKVGALEISFAIKLRWKYWQYLTFFIIQFSISTYLPEAIFLALGISSPLVFTIRIILLSGVINFAMRLRSTIGKLADDDLSMFLTKHVLKEDILMGLSQLVFLTSPPSNVRAVSRCEMART</sequence>
<keyword evidence="2" id="KW-0732">Signal</keyword>
<dbReference type="Proteomes" id="UP001165122">
    <property type="component" value="Unassembled WGS sequence"/>
</dbReference>
<feature type="transmembrane region" description="Helical" evidence="1">
    <location>
        <begin position="30"/>
        <end position="49"/>
    </location>
</feature>
<evidence type="ECO:0000256" key="2">
    <source>
        <dbReference type="SAM" id="SignalP"/>
    </source>
</evidence>
<comment type="caution">
    <text evidence="3">The sequence shown here is derived from an EMBL/GenBank/DDBJ whole genome shotgun (WGS) entry which is preliminary data.</text>
</comment>
<protein>
    <submittedName>
        <fullName evidence="3">Uncharacterized protein</fullName>
    </submittedName>
</protein>